<dbReference type="GO" id="GO:0020037">
    <property type="term" value="F:heme binding"/>
    <property type="evidence" value="ECO:0007669"/>
    <property type="project" value="InterPro"/>
</dbReference>
<evidence type="ECO:0008006" key="4">
    <source>
        <dbReference type="Google" id="ProtNLM"/>
    </source>
</evidence>
<evidence type="ECO:0000256" key="1">
    <source>
        <dbReference type="SAM" id="Coils"/>
    </source>
</evidence>
<dbReference type="OrthoDB" id="5858596at2759"/>
<dbReference type="AlphaFoldDB" id="A0A811LRK7"/>
<proteinExistence type="predicted"/>
<dbReference type="Gene3D" id="1.10.490.10">
    <property type="entry name" value="Globins"/>
    <property type="match status" value="1"/>
</dbReference>
<accession>A0A811LRK7</accession>
<dbReference type="InterPro" id="IPR012292">
    <property type="entry name" value="Globin/Proto"/>
</dbReference>
<dbReference type="Proteomes" id="UP000614601">
    <property type="component" value="Unassembled WGS sequence"/>
</dbReference>
<organism evidence="2 3">
    <name type="scientific">Bursaphelenchus okinawaensis</name>
    <dbReference type="NCBI Taxonomy" id="465554"/>
    <lineage>
        <taxon>Eukaryota</taxon>
        <taxon>Metazoa</taxon>
        <taxon>Ecdysozoa</taxon>
        <taxon>Nematoda</taxon>
        <taxon>Chromadorea</taxon>
        <taxon>Rhabditida</taxon>
        <taxon>Tylenchina</taxon>
        <taxon>Tylenchomorpha</taxon>
        <taxon>Aphelenchoidea</taxon>
        <taxon>Aphelenchoididae</taxon>
        <taxon>Bursaphelenchus</taxon>
    </lineage>
</organism>
<dbReference type="GO" id="GO:0019825">
    <property type="term" value="F:oxygen binding"/>
    <property type="evidence" value="ECO:0007669"/>
    <property type="project" value="InterPro"/>
</dbReference>
<reference evidence="2" key="1">
    <citation type="submission" date="2020-09" db="EMBL/GenBank/DDBJ databases">
        <authorList>
            <person name="Kikuchi T."/>
        </authorList>
    </citation>
    <scope>NUCLEOTIDE SEQUENCE</scope>
    <source>
        <strain evidence="2">SH1</strain>
    </source>
</reference>
<keyword evidence="3" id="KW-1185">Reference proteome</keyword>
<dbReference type="EMBL" id="CAJFCW020000006">
    <property type="protein sequence ID" value="CAG9127179.1"/>
    <property type="molecule type" value="Genomic_DNA"/>
</dbReference>
<dbReference type="Proteomes" id="UP000783686">
    <property type="component" value="Unassembled WGS sequence"/>
</dbReference>
<comment type="caution">
    <text evidence="2">The sequence shown here is derived from an EMBL/GenBank/DDBJ whole genome shotgun (WGS) entry which is preliminary data.</text>
</comment>
<name>A0A811LRK7_9BILA</name>
<gene>
    <name evidence="2" type="ORF">BOKJ2_LOCUS13737</name>
</gene>
<sequence>MGLCCSTWADYNTVIKKQNKEADDKISNDISKYDPDRLNLTQAHIDAMKTCWTEVIAKERRDIFHKTMLFCIEASPKLNEIIAMNRYCYRDLTRWPKLNEMCTKKYEFFEKLIVHTDLSEDKVQKAVDCSGRLHATYSKYGMKPHFLDIFQQQFLGILFRLKEHESYDKDLMLQGFTILMSFMIERMNVTYAEAIQQMRNTKDEKSDSKEAL</sequence>
<feature type="coiled-coil region" evidence="1">
    <location>
        <begin position="184"/>
        <end position="211"/>
    </location>
</feature>
<dbReference type="EMBL" id="CAJFDH010000006">
    <property type="protein sequence ID" value="CAD5229678.1"/>
    <property type="molecule type" value="Genomic_DNA"/>
</dbReference>
<evidence type="ECO:0000313" key="3">
    <source>
        <dbReference type="Proteomes" id="UP000614601"/>
    </source>
</evidence>
<protein>
    <recommendedName>
        <fullName evidence="4">GLOBIN domain-containing protein</fullName>
    </recommendedName>
</protein>
<evidence type="ECO:0000313" key="2">
    <source>
        <dbReference type="EMBL" id="CAD5229678.1"/>
    </source>
</evidence>
<keyword evidence="1" id="KW-0175">Coiled coil</keyword>